<gene>
    <name evidence="2" type="ORF">PM001_LOCUS31696</name>
    <name evidence="3" type="ORF">PM001_LOCUS31705</name>
</gene>
<evidence type="ECO:0000256" key="1">
    <source>
        <dbReference type="SAM" id="MobiDB-lite"/>
    </source>
</evidence>
<feature type="region of interest" description="Disordered" evidence="1">
    <location>
        <begin position="20"/>
        <end position="66"/>
    </location>
</feature>
<dbReference type="EMBL" id="CAKLBY020000370">
    <property type="protein sequence ID" value="CAK7946546.1"/>
    <property type="molecule type" value="Genomic_DNA"/>
</dbReference>
<reference evidence="2" key="1">
    <citation type="submission" date="2024-01" db="EMBL/GenBank/DDBJ databases">
        <authorList>
            <person name="Webb A."/>
        </authorList>
    </citation>
    <scope>NUCLEOTIDE SEQUENCE</scope>
    <source>
        <strain evidence="2">Pm1</strain>
    </source>
</reference>
<dbReference type="Proteomes" id="UP001162060">
    <property type="component" value="Unassembled WGS sequence"/>
</dbReference>
<evidence type="ECO:0000313" key="2">
    <source>
        <dbReference type="EMBL" id="CAK7946546.1"/>
    </source>
</evidence>
<dbReference type="EMBL" id="CAKLBY020000370">
    <property type="protein sequence ID" value="CAK7946555.1"/>
    <property type="molecule type" value="Genomic_DNA"/>
</dbReference>
<dbReference type="AlphaFoldDB" id="A0AAV1VJT5"/>
<accession>A0AAV1VJT5</accession>
<evidence type="ECO:0000313" key="4">
    <source>
        <dbReference type="Proteomes" id="UP001162060"/>
    </source>
</evidence>
<organism evidence="2 4">
    <name type="scientific">Peronospora matthiolae</name>
    <dbReference type="NCBI Taxonomy" id="2874970"/>
    <lineage>
        <taxon>Eukaryota</taxon>
        <taxon>Sar</taxon>
        <taxon>Stramenopiles</taxon>
        <taxon>Oomycota</taxon>
        <taxon>Peronosporomycetes</taxon>
        <taxon>Peronosporales</taxon>
        <taxon>Peronosporaceae</taxon>
        <taxon>Peronospora</taxon>
    </lineage>
</organism>
<comment type="caution">
    <text evidence="2">The sequence shown here is derived from an EMBL/GenBank/DDBJ whole genome shotgun (WGS) entry which is preliminary data.</text>
</comment>
<feature type="compositionally biased region" description="Low complexity" evidence="1">
    <location>
        <begin position="20"/>
        <end position="32"/>
    </location>
</feature>
<name>A0AAV1VJT5_9STRA</name>
<protein>
    <submittedName>
        <fullName evidence="2">Uncharacterized protein</fullName>
    </submittedName>
</protein>
<proteinExistence type="predicted"/>
<evidence type="ECO:0000313" key="3">
    <source>
        <dbReference type="EMBL" id="CAK7946555.1"/>
    </source>
</evidence>
<sequence>MVPKTTRAATAAATRAAARMRAAAESASHASAVGDSSPAVVNPPRGESPRATGLSVASAAGTTSRN</sequence>